<dbReference type="Proteomes" id="UP000683000">
    <property type="component" value="Unassembled WGS sequence"/>
</dbReference>
<organism evidence="1 2">
    <name type="scientific">Boletus reticuloceps</name>
    <dbReference type="NCBI Taxonomy" id="495285"/>
    <lineage>
        <taxon>Eukaryota</taxon>
        <taxon>Fungi</taxon>
        <taxon>Dikarya</taxon>
        <taxon>Basidiomycota</taxon>
        <taxon>Agaricomycotina</taxon>
        <taxon>Agaricomycetes</taxon>
        <taxon>Agaricomycetidae</taxon>
        <taxon>Boletales</taxon>
        <taxon>Boletineae</taxon>
        <taxon>Boletaceae</taxon>
        <taxon>Boletoideae</taxon>
        <taxon>Boletus</taxon>
    </lineage>
</organism>
<protein>
    <submittedName>
        <fullName evidence="1">Uncharacterized protein</fullName>
    </submittedName>
</protein>
<evidence type="ECO:0000313" key="1">
    <source>
        <dbReference type="EMBL" id="KAG6370304.1"/>
    </source>
</evidence>
<gene>
    <name evidence="1" type="ORF">JVT61DRAFT_12256</name>
</gene>
<accession>A0A8I2YEB5</accession>
<name>A0A8I2YEB5_9AGAM</name>
<comment type="caution">
    <text evidence="1">The sequence shown here is derived from an EMBL/GenBank/DDBJ whole genome shotgun (WGS) entry which is preliminary data.</text>
</comment>
<sequence length="70" mass="8061">MAAFIFGDPMEKTTLEALEWQISQGSYSGVALDMYLTQPMVPRRFGCSFLEQDPQFYIHRRFQFSSLSSA</sequence>
<evidence type="ECO:0000313" key="2">
    <source>
        <dbReference type="Proteomes" id="UP000683000"/>
    </source>
</evidence>
<proteinExistence type="predicted"/>
<dbReference type="EMBL" id="JAGFBS010000054">
    <property type="protein sequence ID" value="KAG6370304.1"/>
    <property type="molecule type" value="Genomic_DNA"/>
</dbReference>
<keyword evidence="2" id="KW-1185">Reference proteome</keyword>
<dbReference type="AlphaFoldDB" id="A0A8I2YEB5"/>
<reference evidence="1" key="1">
    <citation type="submission" date="2021-03" db="EMBL/GenBank/DDBJ databases">
        <title>Evolutionary innovations through gain and loss of genes in the ectomycorrhizal Boletales.</title>
        <authorList>
            <person name="Wu G."/>
            <person name="Miyauchi S."/>
            <person name="Morin E."/>
            <person name="Yang Z.-L."/>
            <person name="Xu J."/>
            <person name="Martin F.M."/>
        </authorList>
    </citation>
    <scope>NUCLEOTIDE SEQUENCE</scope>
    <source>
        <strain evidence="1">BR01</strain>
    </source>
</reference>